<evidence type="ECO:0000259" key="4">
    <source>
        <dbReference type="PROSITE" id="PS50072"/>
    </source>
</evidence>
<dbReference type="InterPro" id="IPR002130">
    <property type="entry name" value="Cyclophilin-type_PPIase_dom"/>
</dbReference>
<protein>
    <recommendedName>
        <fullName evidence="1">peptidylprolyl isomerase</fullName>
        <ecNumber evidence="1">5.2.1.8</ecNumber>
    </recommendedName>
</protein>
<evidence type="ECO:0000256" key="2">
    <source>
        <dbReference type="ARBA" id="ARBA00023110"/>
    </source>
</evidence>
<keyword evidence="2" id="KW-0697">Rotamase</keyword>
<dbReference type="Gene3D" id="2.40.100.10">
    <property type="entry name" value="Cyclophilin-like"/>
    <property type="match status" value="1"/>
</dbReference>
<accession>A0A7W9B9R7</accession>
<evidence type="ECO:0000256" key="1">
    <source>
        <dbReference type="ARBA" id="ARBA00013194"/>
    </source>
</evidence>
<evidence type="ECO:0000313" key="5">
    <source>
        <dbReference type="EMBL" id="MBB5713229.1"/>
    </source>
</evidence>
<feature type="domain" description="PPIase cyclophilin-type" evidence="4">
    <location>
        <begin position="65"/>
        <end position="256"/>
    </location>
</feature>
<dbReference type="Pfam" id="PF00160">
    <property type="entry name" value="Pro_isomerase"/>
    <property type="match status" value="1"/>
</dbReference>
<dbReference type="InterPro" id="IPR044665">
    <property type="entry name" value="E_coli_cyclophilin_A-like"/>
</dbReference>
<dbReference type="InterPro" id="IPR029000">
    <property type="entry name" value="Cyclophilin-like_dom_sf"/>
</dbReference>
<evidence type="ECO:0000256" key="3">
    <source>
        <dbReference type="ARBA" id="ARBA00023235"/>
    </source>
</evidence>
<dbReference type="Proteomes" id="UP000546200">
    <property type="component" value="Unassembled WGS sequence"/>
</dbReference>
<gene>
    <name evidence="5" type="ORF">FHS94_000048</name>
</gene>
<organism evidence="5 6">
    <name type="scientific">Sphingomonas aerophila</name>
    <dbReference type="NCBI Taxonomy" id="1344948"/>
    <lineage>
        <taxon>Bacteria</taxon>
        <taxon>Pseudomonadati</taxon>
        <taxon>Pseudomonadota</taxon>
        <taxon>Alphaproteobacteria</taxon>
        <taxon>Sphingomonadales</taxon>
        <taxon>Sphingomonadaceae</taxon>
        <taxon>Sphingomonas</taxon>
    </lineage>
</organism>
<evidence type="ECO:0000313" key="6">
    <source>
        <dbReference type="Proteomes" id="UP000546200"/>
    </source>
</evidence>
<dbReference type="PANTHER" id="PTHR43246">
    <property type="entry name" value="PEPTIDYL-PROLYL CIS-TRANS ISOMERASE CYP38, CHLOROPLASTIC"/>
    <property type="match status" value="1"/>
</dbReference>
<dbReference type="EC" id="5.2.1.8" evidence="1"/>
<dbReference type="AlphaFoldDB" id="A0A7W9B9R7"/>
<dbReference type="GO" id="GO:0003755">
    <property type="term" value="F:peptidyl-prolyl cis-trans isomerase activity"/>
    <property type="evidence" value="ECO:0007669"/>
    <property type="project" value="UniProtKB-KW"/>
</dbReference>
<proteinExistence type="predicted"/>
<keyword evidence="6" id="KW-1185">Reference proteome</keyword>
<dbReference type="PROSITE" id="PS50072">
    <property type="entry name" value="CSA_PPIASE_2"/>
    <property type="match status" value="1"/>
</dbReference>
<dbReference type="SUPFAM" id="SSF50891">
    <property type="entry name" value="Cyclophilin-like"/>
    <property type="match status" value="1"/>
</dbReference>
<name>A0A7W9B9R7_9SPHN</name>
<reference evidence="5 6" key="1">
    <citation type="submission" date="2020-08" db="EMBL/GenBank/DDBJ databases">
        <title>Genomic Encyclopedia of Type Strains, Phase IV (KMG-IV): sequencing the most valuable type-strain genomes for metagenomic binning, comparative biology and taxonomic classification.</title>
        <authorList>
            <person name="Goeker M."/>
        </authorList>
    </citation>
    <scope>NUCLEOTIDE SEQUENCE [LARGE SCALE GENOMIC DNA]</scope>
    <source>
        <strain evidence="5 6">DSM 100044</strain>
    </source>
</reference>
<dbReference type="EMBL" id="JACIJK010000001">
    <property type="protein sequence ID" value="MBB5713229.1"/>
    <property type="molecule type" value="Genomic_DNA"/>
</dbReference>
<keyword evidence="3 5" id="KW-0413">Isomerase</keyword>
<comment type="caution">
    <text evidence="5">The sequence shown here is derived from an EMBL/GenBank/DDBJ whole genome shotgun (WGS) entry which is preliminary data.</text>
</comment>
<sequence>MAQAIARISALGQSEHMFAALLVSLAVQAASATVPPSPSDPIEADWRTIPDDELLVMTLSGNRTVVIRLATPYAPEHVANVRRLALAHWWDGTSVYRVQDNWVTQWGDETEKKPLPMGIAARPAAEYDIAAGFRAAQRMTVSDAYSGVSGITADGWAVAGSKPGVGPVADASPGWLAHCYGTVGVARDASPDTGTGSELFMPIGGSARRLDRNYTIVGRVIEGASLLSGLPRSDAPMGMYATAAERLPITSVRLASDMPAAGRPRYQYRAADNPRFAALIATRENPKPPTIGLGGADVCDVPIATRRAP</sequence>